<evidence type="ECO:0000256" key="7">
    <source>
        <dbReference type="ARBA" id="ARBA00023136"/>
    </source>
</evidence>
<feature type="signal peptide" evidence="9">
    <location>
        <begin position="1"/>
        <end position="30"/>
    </location>
</feature>
<dbReference type="Proteomes" id="UP000291286">
    <property type="component" value="Unassembled WGS sequence"/>
</dbReference>
<dbReference type="GO" id="GO:0015344">
    <property type="term" value="F:siderophore uptake transmembrane transporter activity"/>
    <property type="evidence" value="ECO:0007669"/>
    <property type="project" value="TreeGrafter"/>
</dbReference>
<dbReference type="InterPro" id="IPR036942">
    <property type="entry name" value="Beta-barrel_TonB_sf"/>
</dbReference>
<evidence type="ECO:0000256" key="6">
    <source>
        <dbReference type="ARBA" id="ARBA00023077"/>
    </source>
</evidence>
<evidence type="ECO:0000256" key="3">
    <source>
        <dbReference type="ARBA" id="ARBA00022452"/>
    </source>
</evidence>
<evidence type="ECO:0000256" key="8">
    <source>
        <dbReference type="ARBA" id="ARBA00023237"/>
    </source>
</evidence>
<dbReference type="InterPro" id="IPR010917">
    <property type="entry name" value="TonB_rcpt_CS"/>
</dbReference>
<keyword evidence="8" id="KW-0998">Cell outer membrane</keyword>
<dbReference type="RefSeq" id="WP_130517008.1">
    <property type="nucleotide sequence ID" value="NZ_SHMA01000003.1"/>
</dbReference>
<sequence length="1015" mass="110324">MSHRNRHHGLRRTALALVLGAALAQGAAYAQSTAGNIAGTAPAVAGQTVQITSSASGVSRQVPVDANGRFRIPALPTGTYTVTLTGADGTASSQTVTVVAGQTVNAEFADASGGGAAKSLDTVVVRGMKNVNGIDLSSVESRTTFTAEQLNALPVPRDITSVSLLTPGTVKSSGYFGNASFGGASAAENSYYVNGFNITNLYDSLSFSEVPFQAIDQLDVQTGGYGAQYGFSTGGVTSVNVKRGTNEWHGGLSWTSVPDSLRASVPNVYRNSDDQIFRSYHNNYNASNTYTGWIGGPLIKDKLFVFALAEFDKSNTTSYGARSDVQTVTNAAGDSVLSPAIGSRSTTAQDYESKTPYWLVKLDWYLNDANHLEYTGFDNGSRYTYDYYNAVYQADDHPEKTQYNGQLVGKSGGQTDIFKWTSYLTDNLTMALQYGQMRNKDSQFTIAPDGTHSYYDGNIFGDTGACPYVIDQTGTKIGCAVASQVGIHGGRNERDSYKGDFEWQLGDHKVAFGYSDEQWKSKAGSSYSAGAYWRLYGDYARLINFRTGGGVKIDQKSWYLQDNWQITDNFMLYGGIRNDSFDNKNGAGASFVKQDDIWQPRLGFSWDLMGDGNSKLFGSLGRYSLPIAANVALRAATASLYTYTYYTYDGINPVTGVPNVTGSLDNGANDQVINGEDGSTPDPKAVASRGLKPYTQDEAILGYQQTLVSDNSFVDGWTLGAKATYRRMNNVIDDTCDTRKIYQAASAAGYNMAHWDEAGGEWGLPSGLPGCYLYNPGESLNIALDVDGDGVADDIHVDSKALGPKAKRYYKAVTLSAEKATDKWYASLNYTWAKLNGNYEGLVKSTNGQDDTGTTSDFDFAEIMYGADGYLFNDHRHTLKAYGAYNFTDEWSMGVDLQVQSGAPISCLGGGTGTFGTEYGYGGVFHYCNGNIAKLGTAGRTPWTWAVNPNVVYKPQWANGLSLQMSVLNLFNSVKPLQVYEEREDTQRGETYNSYKLGKYYTTPRYVRFQVQYDF</sequence>
<dbReference type="Gene3D" id="2.170.130.10">
    <property type="entry name" value="TonB-dependent receptor, plug domain"/>
    <property type="match status" value="1"/>
</dbReference>
<keyword evidence="5 9" id="KW-0732">Signal</keyword>
<protein>
    <submittedName>
        <fullName evidence="11">TonB-dependent receptor</fullName>
    </submittedName>
</protein>
<dbReference type="PANTHER" id="PTHR30069">
    <property type="entry name" value="TONB-DEPENDENT OUTER MEMBRANE RECEPTOR"/>
    <property type="match status" value="1"/>
</dbReference>
<dbReference type="AlphaFoldDB" id="A0A4Q8LM54"/>
<reference evidence="11 12" key="1">
    <citation type="submission" date="2019-02" db="EMBL/GenBank/DDBJ databases">
        <title>WGS of Pseudoxanthomonas species novum from clinical isolates.</title>
        <authorList>
            <person name="Bernier A.-M."/>
            <person name="Bernard K."/>
            <person name="Vachon A."/>
        </authorList>
    </citation>
    <scope>NUCLEOTIDE SEQUENCE [LARGE SCALE GENOMIC DNA]</scope>
    <source>
        <strain evidence="11 12">NML171202</strain>
    </source>
</reference>
<dbReference type="GO" id="GO:0044718">
    <property type="term" value="P:siderophore transmembrane transport"/>
    <property type="evidence" value="ECO:0007669"/>
    <property type="project" value="TreeGrafter"/>
</dbReference>
<dbReference type="InterPro" id="IPR039426">
    <property type="entry name" value="TonB-dep_rcpt-like"/>
</dbReference>
<evidence type="ECO:0000313" key="12">
    <source>
        <dbReference type="Proteomes" id="UP000291286"/>
    </source>
</evidence>
<dbReference type="GO" id="GO:0009279">
    <property type="term" value="C:cell outer membrane"/>
    <property type="evidence" value="ECO:0007669"/>
    <property type="project" value="UniProtKB-SubCell"/>
</dbReference>
<keyword evidence="4" id="KW-0812">Transmembrane</keyword>
<dbReference type="EMBL" id="SHMB01000002">
    <property type="protein sequence ID" value="TAA31267.1"/>
    <property type="molecule type" value="Genomic_DNA"/>
</dbReference>
<dbReference type="InterPro" id="IPR012910">
    <property type="entry name" value="Plug_dom"/>
</dbReference>
<comment type="caution">
    <text evidence="11">The sequence shown here is derived from an EMBL/GenBank/DDBJ whole genome shotgun (WGS) entry which is preliminary data.</text>
</comment>
<dbReference type="SUPFAM" id="SSF56935">
    <property type="entry name" value="Porins"/>
    <property type="match status" value="1"/>
</dbReference>
<dbReference type="Pfam" id="PF13620">
    <property type="entry name" value="CarboxypepD_reg"/>
    <property type="match status" value="1"/>
</dbReference>
<feature type="domain" description="TonB-dependent receptor plug" evidence="10">
    <location>
        <begin position="139"/>
        <end position="236"/>
    </location>
</feature>
<evidence type="ECO:0000256" key="1">
    <source>
        <dbReference type="ARBA" id="ARBA00004571"/>
    </source>
</evidence>
<keyword evidence="3" id="KW-1134">Transmembrane beta strand</keyword>
<keyword evidence="6" id="KW-0798">TonB box</keyword>
<evidence type="ECO:0000256" key="4">
    <source>
        <dbReference type="ARBA" id="ARBA00022692"/>
    </source>
</evidence>
<dbReference type="GO" id="GO:0030246">
    <property type="term" value="F:carbohydrate binding"/>
    <property type="evidence" value="ECO:0007669"/>
    <property type="project" value="InterPro"/>
</dbReference>
<dbReference type="PROSITE" id="PS01156">
    <property type="entry name" value="TONB_DEPENDENT_REC_2"/>
    <property type="match status" value="1"/>
</dbReference>
<gene>
    <name evidence="11" type="ORF">EA661_06740</name>
</gene>
<accession>A0A4Q8LM54</accession>
<comment type="subcellular location">
    <subcellularLocation>
        <location evidence="1">Cell outer membrane</location>
        <topology evidence="1">Multi-pass membrane protein</topology>
    </subcellularLocation>
</comment>
<keyword evidence="7" id="KW-0472">Membrane</keyword>
<evidence type="ECO:0000256" key="5">
    <source>
        <dbReference type="ARBA" id="ARBA00022729"/>
    </source>
</evidence>
<name>A0A4Q8LM54_9GAMM</name>
<evidence type="ECO:0000259" key="10">
    <source>
        <dbReference type="Pfam" id="PF07715"/>
    </source>
</evidence>
<keyword evidence="11" id="KW-0675">Receptor</keyword>
<dbReference type="Gene3D" id="2.60.40.1120">
    <property type="entry name" value="Carboxypeptidase-like, regulatory domain"/>
    <property type="match status" value="1"/>
</dbReference>
<dbReference type="PANTHER" id="PTHR30069:SF46">
    <property type="entry name" value="OAR PROTEIN"/>
    <property type="match status" value="1"/>
</dbReference>
<keyword evidence="2" id="KW-0813">Transport</keyword>
<evidence type="ECO:0000256" key="2">
    <source>
        <dbReference type="ARBA" id="ARBA00022448"/>
    </source>
</evidence>
<feature type="chain" id="PRO_5020366061" evidence="9">
    <location>
        <begin position="31"/>
        <end position="1015"/>
    </location>
</feature>
<organism evidence="11 12">
    <name type="scientific">Pseudoxanthomonas winnipegensis</name>
    <dbReference type="NCBI Taxonomy" id="2480810"/>
    <lineage>
        <taxon>Bacteria</taxon>
        <taxon>Pseudomonadati</taxon>
        <taxon>Pseudomonadota</taxon>
        <taxon>Gammaproteobacteria</taxon>
        <taxon>Lysobacterales</taxon>
        <taxon>Lysobacteraceae</taxon>
        <taxon>Pseudoxanthomonas</taxon>
    </lineage>
</organism>
<dbReference type="Gene3D" id="2.40.170.20">
    <property type="entry name" value="TonB-dependent receptor, beta-barrel domain"/>
    <property type="match status" value="1"/>
</dbReference>
<dbReference type="Pfam" id="PF07715">
    <property type="entry name" value="Plug"/>
    <property type="match status" value="1"/>
</dbReference>
<dbReference type="InterPro" id="IPR013784">
    <property type="entry name" value="Carb-bd-like_fold"/>
</dbReference>
<evidence type="ECO:0000313" key="11">
    <source>
        <dbReference type="EMBL" id="TAA31267.1"/>
    </source>
</evidence>
<dbReference type="SUPFAM" id="SSF49452">
    <property type="entry name" value="Starch-binding domain-like"/>
    <property type="match status" value="1"/>
</dbReference>
<evidence type="ECO:0000256" key="9">
    <source>
        <dbReference type="SAM" id="SignalP"/>
    </source>
</evidence>
<proteinExistence type="predicted"/>
<dbReference type="InterPro" id="IPR037066">
    <property type="entry name" value="Plug_dom_sf"/>
</dbReference>